<accession>A0A9P8N017</accession>
<dbReference type="PANTHER" id="PTHR43658">
    <property type="entry name" value="SHORT-CHAIN DEHYDROGENASE/REDUCTASE"/>
    <property type="match status" value="1"/>
</dbReference>
<dbReference type="InterPro" id="IPR005814">
    <property type="entry name" value="Aminotrans_3"/>
</dbReference>
<dbReference type="GeneID" id="68355493"/>
<dbReference type="Gene3D" id="3.40.640.10">
    <property type="entry name" value="Type I PLP-dependent aspartate aminotransferase-like (Major domain)"/>
    <property type="match status" value="2"/>
</dbReference>
<dbReference type="OrthoDB" id="3819888at2759"/>
<gene>
    <name evidence="4" type="ORF">HRG_06364</name>
</gene>
<dbReference type="AlphaFoldDB" id="A0A9P8N017"/>
<dbReference type="SUPFAM" id="SSF53383">
    <property type="entry name" value="PLP-dependent transferases"/>
    <property type="match status" value="1"/>
</dbReference>
<keyword evidence="3" id="KW-0663">Pyridoxal phosphate</keyword>
<dbReference type="RefSeq" id="XP_044719775.1">
    <property type="nucleotide sequence ID" value="XM_044864835.1"/>
</dbReference>
<comment type="caution">
    <text evidence="4">The sequence shown here is derived from an EMBL/GenBank/DDBJ whole genome shotgun (WGS) entry which is preliminary data.</text>
</comment>
<proteinExistence type="inferred from homology"/>
<evidence type="ECO:0000256" key="1">
    <source>
        <dbReference type="ARBA" id="ARBA00022857"/>
    </source>
</evidence>
<name>A0A9P8N017_9HYPO</name>
<dbReference type="PROSITE" id="PS00061">
    <property type="entry name" value="ADH_SHORT"/>
    <property type="match status" value="1"/>
</dbReference>
<dbReference type="PRINTS" id="PR00081">
    <property type="entry name" value="GDHRDH"/>
</dbReference>
<dbReference type="GO" id="GO:0030170">
    <property type="term" value="F:pyridoxal phosphate binding"/>
    <property type="evidence" value="ECO:0007669"/>
    <property type="project" value="InterPro"/>
</dbReference>
<dbReference type="InterPro" id="IPR015424">
    <property type="entry name" value="PyrdxlP-dep_Trfase"/>
</dbReference>
<dbReference type="Pfam" id="PF00202">
    <property type="entry name" value="Aminotran_3"/>
    <property type="match status" value="1"/>
</dbReference>
<dbReference type="Gene3D" id="3.40.50.720">
    <property type="entry name" value="NAD(P)-binding Rossmann-like Domain"/>
    <property type="match status" value="1"/>
</dbReference>
<dbReference type="InterPro" id="IPR036291">
    <property type="entry name" value="NAD(P)-bd_dom_sf"/>
</dbReference>
<dbReference type="InterPro" id="IPR002347">
    <property type="entry name" value="SDR_fam"/>
</dbReference>
<evidence type="ECO:0000313" key="5">
    <source>
        <dbReference type="Proteomes" id="UP000824596"/>
    </source>
</evidence>
<keyword evidence="2" id="KW-0560">Oxidoreductase</keyword>
<dbReference type="EMBL" id="JAIZPD010000006">
    <property type="protein sequence ID" value="KAH0962262.1"/>
    <property type="molecule type" value="Genomic_DNA"/>
</dbReference>
<organism evidence="4 5">
    <name type="scientific">Hirsutella rhossiliensis</name>
    <dbReference type="NCBI Taxonomy" id="111463"/>
    <lineage>
        <taxon>Eukaryota</taxon>
        <taxon>Fungi</taxon>
        <taxon>Dikarya</taxon>
        <taxon>Ascomycota</taxon>
        <taxon>Pezizomycotina</taxon>
        <taxon>Sordariomycetes</taxon>
        <taxon>Hypocreomycetidae</taxon>
        <taxon>Hypocreales</taxon>
        <taxon>Ophiocordycipitaceae</taxon>
        <taxon>Hirsutella</taxon>
    </lineage>
</organism>
<keyword evidence="5" id="KW-1185">Reference proteome</keyword>
<dbReference type="SUPFAM" id="SSF51735">
    <property type="entry name" value="NAD(P)-binding Rossmann-fold domains"/>
    <property type="match status" value="1"/>
</dbReference>
<evidence type="ECO:0000256" key="3">
    <source>
        <dbReference type="RuleBase" id="RU003560"/>
    </source>
</evidence>
<comment type="similarity">
    <text evidence="3">Belongs to the class-III pyridoxal-phosphate-dependent aminotransferase family.</text>
</comment>
<dbReference type="PANTHER" id="PTHR43658:SF8">
    <property type="entry name" value="17-BETA-HYDROXYSTEROID DEHYDROGENASE 14-RELATED"/>
    <property type="match status" value="1"/>
</dbReference>
<protein>
    <submittedName>
        <fullName evidence="4">Short chain dehydrogenase domain-containing protein</fullName>
    </submittedName>
</protein>
<keyword evidence="1" id="KW-0521">NADP</keyword>
<reference evidence="4" key="1">
    <citation type="submission" date="2021-09" db="EMBL/GenBank/DDBJ databases">
        <title>A high-quality genome of the endoparasitic fungus Hirsutella rhossiliensis with a comparison of Hirsutella genomes reveals transposable elements contributing to genome size variation.</title>
        <authorList>
            <person name="Lin R."/>
            <person name="Jiao Y."/>
            <person name="Sun X."/>
            <person name="Ling J."/>
            <person name="Xie B."/>
            <person name="Cheng X."/>
        </authorList>
    </citation>
    <scope>NUCLEOTIDE SEQUENCE</scope>
    <source>
        <strain evidence="4">HR02</strain>
    </source>
</reference>
<dbReference type="Proteomes" id="UP000824596">
    <property type="component" value="Unassembled WGS sequence"/>
</dbReference>
<dbReference type="Pfam" id="PF00106">
    <property type="entry name" value="adh_short"/>
    <property type="match status" value="1"/>
</dbReference>
<dbReference type="GO" id="GO:0016491">
    <property type="term" value="F:oxidoreductase activity"/>
    <property type="evidence" value="ECO:0007669"/>
    <property type="project" value="UniProtKB-KW"/>
</dbReference>
<dbReference type="GO" id="GO:0008483">
    <property type="term" value="F:transaminase activity"/>
    <property type="evidence" value="ECO:0007669"/>
    <property type="project" value="InterPro"/>
</dbReference>
<sequence length="378" mass="40773">MKTENRTFIVSGGASGLGKACVEDLVRSGSTNVAILDMTSDAGESLAADLGAAHWAQQTARPLGGVVSAAGISLPATMLDRNGSAFSLDDFDLVLGVNLRGTIDLVRQSVEQIAKVDADADGERGVVIMVASSAAFDGQKGQLSYSASKGAVASMTLPMARDLARYGIRCITIAPSLFESRMTSMMSAKVRSSLEATFEFPKRAGRPDEFAQLYHFESNESQRVRFFSRKQSYHENTMAAMSVSYDLARIVSYQCFSYPHVSHVTYAYRHKHAAESEDDFTARLLRELEDEFLRVGPETVVAFMAQTVIGAMYGILLILDDIVCGTDRTGTFFAFEQEGIDPDIVTGAKGLGGGYAAIASIYVHGRIIDTLRRGSDGC</sequence>
<dbReference type="InterPro" id="IPR020904">
    <property type="entry name" value="Sc_DH/Rdtase_CS"/>
</dbReference>
<dbReference type="InterPro" id="IPR015421">
    <property type="entry name" value="PyrdxlP-dep_Trfase_major"/>
</dbReference>
<evidence type="ECO:0000256" key="2">
    <source>
        <dbReference type="ARBA" id="ARBA00023002"/>
    </source>
</evidence>
<evidence type="ECO:0000313" key="4">
    <source>
        <dbReference type="EMBL" id="KAH0962262.1"/>
    </source>
</evidence>